<organism evidence="1">
    <name type="scientific">marine sediment metagenome</name>
    <dbReference type="NCBI Taxonomy" id="412755"/>
    <lineage>
        <taxon>unclassified sequences</taxon>
        <taxon>metagenomes</taxon>
        <taxon>ecological metagenomes</taxon>
    </lineage>
</organism>
<evidence type="ECO:0000313" key="1">
    <source>
        <dbReference type="EMBL" id="GAI79625.1"/>
    </source>
</evidence>
<reference evidence="1" key="1">
    <citation type="journal article" date="2014" name="Front. Microbiol.">
        <title>High frequency of phylogenetically diverse reductive dehalogenase-homologous genes in deep subseafloor sedimentary metagenomes.</title>
        <authorList>
            <person name="Kawai M."/>
            <person name="Futagami T."/>
            <person name="Toyoda A."/>
            <person name="Takaki Y."/>
            <person name="Nishi S."/>
            <person name="Hori S."/>
            <person name="Arai W."/>
            <person name="Tsubouchi T."/>
            <person name="Morono Y."/>
            <person name="Uchiyama I."/>
            <person name="Ito T."/>
            <person name="Fujiyama A."/>
            <person name="Inagaki F."/>
            <person name="Takami H."/>
        </authorList>
    </citation>
    <scope>NUCLEOTIDE SEQUENCE</scope>
    <source>
        <strain evidence="1">Expedition CK06-06</strain>
    </source>
</reference>
<comment type="caution">
    <text evidence="1">The sequence shown here is derived from an EMBL/GenBank/DDBJ whole genome shotgun (WGS) entry which is preliminary data.</text>
</comment>
<name>X1SWC1_9ZZZZ</name>
<accession>X1SWC1</accession>
<gene>
    <name evidence="1" type="ORF">S12H4_20971</name>
</gene>
<dbReference type="EMBL" id="BARW01010713">
    <property type="protein sequence ID" value="GAI79625.1"/>
    <property type="molecule type" value="Genomic_DNA"/>
</dbReference>
<dbReference type="AlphaFoldDB" id="X1SWC1"/>
<protein>
    <submittedName>
        <fullName evidence="1">Uncharacterized protein</fullName>
    </submittedName>
</protein>
<proteinExistence type="predicted"/>
<feature type="non-terminal residue" evidence="1">
    <location>
        <position position="121"/>
    </location>
</feature>
<sequence length="121" mass="14348">MKKKKIKNKIDVPFTAIEHKITDSLPWKDLPIKARYLYFEIRKKWGGLDRGHIEFTHKEAREFMVGKTFRTHRDYLIENGFIDLVERGGLWGNKAVLALSDRWKKWGTRDFIVVSADKIFP</sequence>